<accession>A0A927CSS7</accession>
<organism evidence="1 2">
    <name type="scientific">Paenibacillus arenilitoris</name>
    <dbReference type="NCBI Taxonomy" id="2772299"/>
    <lineage>
        <taxon>Bacteria</taxon>
        <taxon>Bacillati</taxon>
        <taxon>Bacillota</taxon>
        <taxon>Bacilli</taxon>
        <taxon>Bacillales</taxon>
        <taxon>Paenibacillaceae</taxon>
        <taxon>Paenibacillus</taxon>
    </lineage>
</organism>
<dbReference type="AlphaFoldDB" id="A0A927CSS7"/>
<sequence length="198" mass="23676">MLQSLVRIFSKLGDQASRYESVVRWAKPVAHIAAALEPDEDKTSETVEWEMTQVLNWLKQTYTEEDDSVMVHNVTNDSRGFWKGLFTCYDHYFVPRTNNDLEQFFRRTKACHRRITGLRNWNTYIIRNGEMIVLVDDALRQKHVISRLRTVSYETYAQRKARWSERLSESVQRRRFNRNPLTFLQQLEAQWDQVTVVR</sequence>
<reference evidence="1" key="1">
    <citation type="submission" date="2020-09" db="EMBL/GenBank/DDBJ databases">
        <title>A novel bacterium of genus Paenibacillus, isolated from South China Sea.</title>
        <authorList>
            <person name="Huang H."/>
            <person name="Mo K."/>
            <person name="Hu Y."/>
        </authorList>
    </citation>
    <scope>NUCLEOTIDE SEQUENCE</scope>
    <source>
        <strain evidence="1">IB182493</strain>
    </source>
</reference>
<dbReference type="Proteomes" id="UP000632125">
    <property type="component" value="Unassembled WGS sequence"/>
</dbReference>
<name>A0A927CSS7_9BACL</name>
<evidence type="ECO:0000313" key="2">
    <source>
        <dbReference type="Proteomes" id="UP000632125"/>
    </source>
</evidence>
<proteinExistence type="predicted"/>
<dbReference type="EMBL" id="JACXIY010000086">
    <property type="protein sequence ID" value="MBD2872997.1"/>
    <property type="molecule type" value="Genomic_DNA"/>
</dbReference>
<evidence type="ECO:0000313" key="1">
    <source>
        <dbReference type="EMBL" id="MBD2872997.1"/>
    </source>
</evidence>
<keyword evidence="2" id="KW-1185">Reference proteome</keyword>
<gene>
    <name evidence="1" type="ORF">IDH41_31105</name>
</gene>
<protein>
    <recommendedName>
        <fullName evidence="3">Transposase</fullName>
    </recommendedName>
</protein>
<dbReference type="RefSeq" id="WP_190868230.1">
    <property type="nucleotide sequence ID" value="NZ_JACXIY010000086.1"/>
</dbReference>
<evidence type="ECO:0008006" key="3">
    <source>
        <dbReference type="Google" id="ProtNLM"/>
    </source>
</evidence>
<comment type="caution">
    <text evidence="1">The sequence shown here is derived from an EMBL/GenBank/DDBJ whole genome shotgun (WGS) entry which is preliminary data.</text>
</comment>